<dbReference type="PANTHER" id="PTHR12170:SF3">
    <property type="entry name" value="GH10162P"/>
    <property type="match status" value="1"/>
</dbReference>
<dbReference type="InterPro" id="IPR024964">
    <property type="entry name" value="CTLH/CRA"/>
</dbReference>
<comment type="subunit">
    <text evidence="10">Component of the 1.8 MDa SAGA transcription coactivator-HAT complex. SAGA is built of 5 distinct domains with specialized functions. Within the SAGA complex, SUS1, SGF11, SGF73 and UBP8 form an additional subcomplex of SAGA called the DUB module (deubiquitination module). Interacts directly with SGF73, SUS1 and UBP8.</text>
</comment>
<evidence type="ECO:0000256" key="1">
    <source>
        <dbReference type="ARBA" id="ARBA00004123"/>
    </source>
</evidence>
<keyword evidence="2" id="KW-0479">Metal-binding</keyword>
<dbReference type="InterPro" id="IPR041216">
    <property type="entry name" value="Sgf11_N"/>
</dbReference>
<dbReference type="Gene3D" id="3.30.160.60">
    <property type="entry name" value="Classic Zinc Finger"/>
    <property type="match status" value="1"/>
</dbReference>
<evidence type="ECO:0000256" key="2">
    <source>
        <dbReference type="ARBA" id="ARBA00022723"/>
    </source>
</evidence>
<proteinExistence type="inferred from homology"/>
<evidence type="ECO:0000256" key="8">
    <source>
        <dbReference type="ARBA" id="ARBA00023163"/>
    </source>
</evidence>
<dbReference type="Gene3D" id="1.10.287.210">
    <property type="match status" value="1"/>
</dbReference>
<feature type="domain" description="CTLH/CRA C-terminal to LisH motif" evidence="11">
    <location>
        <begin position="258"/>
        <end position="392"/>
    </location>
</feature>
<keyword evidence="14" id="KW-1185">Reference proteome</keyword>
<dbReference type="Pfam" id="PF10607">
    <property type="entry name" value="CTLH"/>
    <property type="match status" value="1"/>
</dbReference>
<keyword evidence="5" id="KW-0156">Chromatin regulator</keyword>
<gene>
    <name evidence="13" type="ORF">ZYGM_000794</name>
</gene>
<dbReference type="GO" id="GO:0070461">
    <property type="term" value="C:SAGA-type complex"/>
    <property type="evidence" value="ECO:0007669"/>
    <property type="project" value="UniProtKB-ARBA"/>
</dbReference>
<dbReference type="Pfam" id="PF18519">
    <property type="entry name" value="Sgf11_N"/>
    <property type="match status" value="1"/>
</dbReference>
<dbReference type="OrthoDB" id="1933281at2759"/>
<evidence type="ECO:0000256" key="6">
    <source>
        <dbReference type="ARBA" id="ARBA00023015"/>
    </source>
</evidence>
<comment type="function">
    <text evidence="10">Functions as component of the transcription regulatory histone acetylation (HAT) complex SAGA. At the promoters, SAGA is required for recruitment of the basal transcription machinery. It influences RNA polymerase II transcriptional activity through different activities such as TBP interaction and promoter selectivity, interaction with transcription activators, and chromatin modification through histone acetylation and deubiquitination. SAGA acetylates nucleosomal histone H3 to some extent (to form H3K9ac, H3K14ac, H3K18ac and H3K23ac). SAGA interacts with DNA via upstream activating sequences (UASs). Involved in transcriptional regulation of a subset of SAGA-regulated genes. Within the SAGA complex, participates in a subcomplex, that specifically deubiquitinates histones H2B.</text>
</comment>
<dbReference type="GO" id="GO:0005634">
    <property type="term" value="C:nucleus"/>
    <property type="evidence" value="ECO:0007669"/>
    <property type="project" value="UniProtKB-SubCell"/>
</dbReference>
<dbReference type="GO" id="GO:0005737">
    <property type="term" value="C:cytoplasm"/>
    <property type="evidence" value="ECO:0007669"/>
    <property type="project" value="TreeGrafter"/>
</dbReference>
<evidence type="ECO:0000313" key="13">
    <source>
        <dbReference type="EMBL" id="GCF00499.1"/>
    </source>
</evidence>
<evidence type="ECO:0000256" key="10">
    <source>
        <dbReference type="RuleBase" id="RU261113"/>
    </source>
</evidence>
<keyword evidence="3" id="KW-0863">Zinc-finger</keyword>
<evidence type="ECO:0000256" key="3">
    <source>
        <dbReference type="ARBA" id="ARBA00022771"/>
    </source>
</evidence>
<dbReference type="GO" id="GO:0043161">
    <property type="term" value="P:proteasome-mediated ubiquitin-dependent protein catabolic process"/>
    <property type="evidence" value="ECO:0007669"/>
    <property type="project" value="InterPro"/>
</dbReference>
<dbReference type="Pfam" id="PF08209">
    <property type="entry name" value="Sgf11"/>
    <property type="match status" value="1"/>
</dbReference>
<dbReference type="AlphaFoldDB" id="A0A4C2EEY1"/>
<dbReference type="InterPro" id="IPR045098">
    <property type="entry name" value="Fyv10_fam"/>
</dbReference>
<evidence type="ECO:0000259" key="11">
    <source>
        <dbReference type="Pfam" id="PF10607"/>
    </source>
</evidence>
<dbReference type="GO" id="GO:0006325">
    <property type="term" value="P:chromatin organization"/>
    <property type="evidence" value="ECO:0007669"/>
    <property type="project" value="UniProtKB-KW"/>
</dbReference>
<evidence type="ECO:0000256" key="5">
    <source>
        <dbReference type="ARBA" id="ARBA00022853"/>
    </source>
</evidence>
<comment type="subcellular location">
    <subcellularLocation>
        <location evidence="1 10">Nucleus</location>
    </subcellularLocation>
</comment>
<name>A0A4C2EEY1_9SACH</name>
<feature type="domain" description="Yeast SAGA-associated factor 11 N-terminal" evidence="12">
    <location>
        <begin position="2"/>
        <end position="40"/>
    </location>
</feature>
<dbReference type="GO" id="GO:0008270">
    <property type="term" value="F:zinc ion binding"/>
    <property type="evidence" value="ECO:0007669"/>
    <property type="project" value="UniProtKB-KW"/>
</dbReference>
<dbReference type="InterPro" id="IPR013246">
    <property type="entry name" value="SAGA_su_Sgf11"/>
</dbReference>
<reference evidence="13 14" key="1">
    <citation type="submission" date="2019-01" db="EMBL/GenBank/DDBJ databases">
        <title>Draft Genome Sequencing of Zygosaccharomyces mellis Ca-7.</title>
        <authorList>
            <person name="Shiwa Y."/>
            <person name="Kanesaki Y."/>
            <person name="Ishige T."/>
            <person name="Mura K."/>
            <person name="Hori T."/>
            <person name="Tamura T."/>
        </authorList>
    </citation>
    <scope>NUCLEOTIDE SEQUENCE [LARGE SCALE GENOMIC DNA]</scope>
    <source>
        <strain evidence="13 14">Ca-7</strain>
    </source>
</reference>
<evidence type="ECO:0000313" key="14">
    <source>
        <dbReference type="Proteomes" id="UP000301737"/>
    </source>
</evidence>
<dbReference type="PANTHER" id="PTHR12170">
    <property type="entry name" value="MACROPHAGE ERYTHROBLAST ATTACHER-RELATED"/>
    <property type="match status" value="1"/>
</dbReference>
<evidence type="ECO:0000259" key="12">
    <source>
        <dbReference type="Pfam" id="PF18519"/>
    </source>
</evidence>
<keyword evidence="8" id="KW-0804">Transcription</keyword>
<keyword evidence="4" id="KW-0862">Zinc</keyword>
<keyword evidence="6" id="KW-0805">Transcription regulation</keyword>
<accession>A0A4C2EEY1</accession>
<sequence length="460" mass="53265">METKESVSEGIYHNLITTLIQDIVAKETTKQQLLRARYPNLKPYCYDPSHQLDINGLPKQQESSQYLQCENCNRDISANRFAAHLQRVINMSVILPSLSQEIEKLYDKENGQPLIGKCVEETHEFKTQLKKLKAHLNKHIQEVEKGDDGTKGHRRKDLVVEKLNKAHKQWDHSIKKNCKHALLQHAKINKFLQNKLHEFDLDEVYVNKLRPESKINIDKAISFHISRYNVGNLPVNGKQEIIDYLGHVYGVSSDISEKFVQLGQIVQDLKNGNTKSCAEWSHSNSSLQFELYTLKAMQLFKSGDILKTYKYLTENIPNGAFKYRQHQIITQVSPLLTQLLLGQKTEEFNVNVQLQQEKCISLFTKNYCAQNNLPYDSALFLIVLSGVISFQFFTKYKSIRASAHVDWTTEDELPFDVQLPEFLTRFHPIFICPTDYRKMALQLSNAPTVQLMLLRQRLKK</sequence>
<comment type="caution">
    <text evidence="13">The sequence shown here is derived from an EMBL/GenBank/DDBJ whole genome shotgun (WGS) entry which is preliminary data.</text>
</comment>
<protein>
    <recommendedName>
        <fullName evidence="10">SAGA-associated factor 11</fullName>
    </recommendedName>
</protein>
<evidence type="ECO:0000256" key="7">
    <source>
        <dbReference type="ARBA" id="ARBA00023159"/>
    </source>
</evidence>
<comment type="similarity">
    <text evidence="10">Belongs to the SGF11 family.</text>
</comment>
<dbReference type="Proteomes" id="UP000301737">
    <property type="component" value="Unassembled WGS sequence"/>
</dbReference>
<keyword evidence="9" id="KW-0539">Nucleus</keyword>
<keyword evidence="7 10" id="KW-0010">Activator</keyword>
<dbReference type="GO" id="GO:0004842">
    <property type="term" value="F:ubiquitin-protein transferase activity"/>
    <property type="evidence" value="ECO:0007669"/>
    <property type="project" value="InterPro"/>
</dbReference>
<evidence type="ECO:0000256" key="4">
    <source>
        <dbReference type="ARBA" id="ARBA00022833"/>
    </source>
</evidence>
<evidence type="ECO:0000256" key="9">
    <source>
        <dbReference type="ARBA" id="ARBA00023242"/>
    </source>
</evidence>
<dbReference type="GO" id="GO:0034657">
    <property type="term" value="C:GID complex"/>
    <property type="evidence" value="ECO:0007669"/>
    <property type="project" value="TreeGrafter"/>
</dbReference>
<dbReference type="EMBL" id="BIMX01000019">
    <property type="protein sequence ID" value="GCF00499.1"/>
    <property type="molecule type" value="Genomic_DNA"/>
</dbReference>
<organism evidence="13 14">
    <name type="scientific">Zygosaccharomyces mellis</name>
    <dbReference type="NCBI Taxonomy" id="42258"/>
    <lineage>
        <taxon>Eukaryota</taxon>
        <taxon>Fungi</taxon>
        <taxon>Dikarya</taxon>
        <taxon>Ascomycota</taxon>
        <taxon>Saccharomycotina</taxon>
        <taxon>Saccharomycetes</taxon>
        <taxon>Saccharomycetales</taxon>
        <taxon>Saccharomycetaceae</taxon>
        <taxon>Zygosaccharomyces</taxon>
    </lineage>
</organism>